<organism evidence="2">
    <name type="scientific">Plasmodium chabaudi adami</name>
    <dbReference type="NCBI Taxonomy" id="5826"/>
    <lineage>
        <taxon>Eukaryota</taxon>
        <taxon>Sar</taxon>
        <taxon>Alveolata</taxon>
        <taxon>Apicomplexa</taxon>
        <taxon>Aconoidasida</taxon>
        <taxon>Haemosporida</taxon>
        <taxon>Plasmodiidae</taxon>
        <taxon>Plasmodium</taxon>
        <taxon>Plasmodium (Vinckeia)</taxon>
    </lineage>
</organism>
<feature type="chain" id="PRO_5008750066" evidence="1">
    <location>
        <begin position="22"/>
        <end position="258"/>
    </location>
</feature>
<dbReference type="EMBL" id="FMIN01000456">
    <property type="protein sequence ID" value="SCL93170.1"/>
    <property type="molecule type" value="Genomic_DNA"/>
</dbReference>
<gene>
    <name evidence="2" type="ORF">PCHDS_000552800</name>
</gene>
<feature type="signal peptide" evidence="1">
    <location>
        <begin position="1"/>
        <end position="21"/>
    </location>
</feature>
<reference evidence="2" key="1">
    <citation type="submission" date="2016-08" db="EMBL/GenBank/DDBJ databases">
        <authorList>
            <consortium name="Pathogen Informatics"/>
        </authorList>
    </citation>
    <scope>NUCLEOTIDE SEQUENCE</scope>
    <source>
        <strain evidence="2">DS</strain>
    </source>
</reference>
<keyword evidence="1" id="KW-0732">Signal</keyword>
<name>A0A1C6WUC5_PLACE</name>
<dbReference type="AlphaFoldDB" id="A0A1C6WUC5"/>
<dbReference type="Pfam" id="PF11675">
    <property type="entry name" value="DUF3271"/>
    <property type="match status" value="1"/>
</dbReference>
<protein>
    <submittedName>
        <fullName evidence="2">Fam-d protein</fullName>
    </submittedName>
</protein>
<evidence type="ECO:0000256" key="1">
    <source>
        <dbReference type="SAM" id="SignalP"/>
    </source>
</evidence>
<evidence type="ECO:0000313" key="2">
    <source>
        <dbReference type="EMBL" id="SCL93170.1"/>
    </source>
</evidence>
<dbReference type="InterPro" id="IPR021689">
    <property type="entry name" value="DUF3271"/>
</dbReference>
<sequence length="258" mass="30795">MKMWSIILSFFILAIFSNVKAAAFQDANDNNPHSIAYASVAQPIVIFERRDKNHTEYLDIINNIFRDESENIKYAYQCNDHHWVITDFDIYIDNSSRSLKKKLSEKGKEGFIKGSAYFIAYIKDNIIYLISQHMHKYDFERNYYNDLKLLAKDLKVLIYDEFDHDLKNDLIKYERGPENEKYHKMAKEFLEVLVNNSSMRIKGYFIKIREDGNYMDACKTDHIYFDIYINKNDAKFDYRYKYLKPEVTEFLTNLTTNA</sequence>
<accession>A0A1C6WUC5</accession>
<dbReference type="Proteomes" id="UP000507536">
    <property type="component" value="Unassembled WGS sequence"/>
</dbReference>
<proteinExistence type="predicted"/>